<evidence type="ECO:0008006" key="2">
    <source>
        <dbReference type="Google" id="ProtNLM"/>
    </source>
</evidence>
<accession>A0A0F8YWH6</accession>
<dbReference type="SUPFAM" id="SSF55729">
    <property type="entry name" value="Acyl-CoA N-acyltransferases (Nat)"/>
    <property type="match status" value="1"/>
</dbReference>
<organism evidence="1">
    <name type="scientific">marine sediment metagenome</name>
    <dbReference type="NCBI Taxonomy" id="412755"/>
    <lineage>
        <taxon>unclassified sequences</taxon>
        <taxon>metagenomes</taxon>
        <taxon>ecological metagenomes</taxon>
    </lineage>
</organism>
<sequence>GDDALALAEEIAINQKDAVAMVRLWEPKLQRLARFVQGEASKLQKEKVYVTQGEQPPLGVRVEEGPRGGHYYESEGIPRGAYQTFREDPQEVTAWAEERADPTPEPQEAMPDFGDFGGDVDALFDWANDEFRDTEELDEFFARAWTTEVTEAEITRVTVEDDRIELAVKLTDPETNSHLGTMVRTFHKSGGVHHDMFALNRNVQGQGIALAVNRQAEESYREMGFSGISLQADISIGKYAWAQQGYNFLDESEQDSAWESLIRFAWETREADIQRDNAQERYEEEVRAIPSSMEDETEEERVEAREHAKWERDELLSGIESGPTEEFIEEMMENYYEGSDAWDLAALDDGEKYGEY</sequence>
<gene>
    <name evidence="1" type="ORF">LCGC14_3044980</name>
</gene>
<protein>
    <recommendedName>
        <fullName evidence="2">N-acetyltransferase domain-containing protein</fullName>
    </recommendedName>
</protein>
<dbReference type="AlphaFoldDB" id="A0A0F8YWH6"/>
<comment type="caution">
    <text evidence="1">The sequence shown here is derived from an EMBL/GenBank/DDBJ whole genome shotgun (WGS) entry which is preliminary data.</text>
</comment>
<evidence type="ECO:0000313" key="1">
    <source>
        <dbReference type="EMBL" id="KKK58384.1"/>
    </source>
</evidence>
<proteinExistence type="predicted"/>
<dbReference type="EMBL" id="LAZR01064013">
    <property type="protein sequence ID" value="KKK58384.1"/>
    <property type="molecule type" value="Genomic_DNA"/>
</dbReference>
<feature type="non-terminal residue" evidence="1">
    <location>
        <position position="356"/>
    </location>
</feature>
<name>A0A0F8YWH6_9ZZZZ</name>
<dbReference type="InterPro" id="IPR016181">
    <property type="entry name" value="Acyl_CoA_acyltransferase"/>
</dbReference>
<reference evidence="1" key="1">
    <citation type="journal article" date="2015" name="Nature">
        <title>Complex archaea that bridge the gap between prokaryotes and eukaryotes.</title>
        <authorList>
            <person name="Spang A."/>
            <person name="Saw J.H."/>
            <person name="Jorgensen S.L."/>
            <person name="Zaremba-Niedzwiedzka K."/>
            <person name="Martijn J."/>
            <person name="Lind A.E."/>
            <person name="van Eijk R."/>
            <person name="Schleper C."/>
            <person name="Guy L."/>
            <person name="Ettema T.J."/>
        </authorList>
    </citation>
    <scope>NUCLEOTIDE SEQUENCE</scope>
</reference>
<feature type="non-terminal residue" evidence="1">
    <location>
        <position position="1"/>
    </location>
</feature>